<dbReference type="InterPro" id="IPR011008">
    <property type="entry name" value="Dimeric_a/b-barrel"/>
</dbReference>
<dbReference type="SUPFAM" id="SSF54909">
    <property type="entry name" value="Dimeric alpha+beta barrel"/>
    <property type="match status" value="1"/>
</dbReference>
<feature type="domain" description="DUF3291" evidence="1">
    <location>
        <begin position="7"/>
        <end position="147"/>
    </location>
</feature>
<dbReference type="InterPro" id="IPR021708">
    <property type="entry name" value="DUF3291"/>
</dbReference>
<dbReference type="Pfam" id="PF11695">
    <property type="entry name" value="DUF3291"/>
    <property type="match status" value="1"/>
</dbReference>
<name>A0ABV8FUP7_9ACTN</name>
<protein>
    <submittedName>
        <fullName evidence="2">DUF3291 domain-containing protein</fullName>
    </submittedName>
</protein>
<keyword evidence="3" id="KW-1185">Reference proteome</keyword>
<proteinExistence type="predicted"/>
<evidence type="ECO:0000313" key="2">
    <source>
        <dbReference type="EMBL" id="MFC3998356.1"/>
    </source>
</evidence>
<dbReference type="EMBL" id="JBHSBH010000013">
    <property type="protein sequence ID" value="MFC3998356.1"/>
    <property type="molecule type" value="Genomic_DNA"/>
</dbReference>
<organism evidence="2 3">
    <name type="scientific">Nocardiopsis sediminis</name>
    <dbReference type="NCBI Taxonomy" id="1778267"/>
    <lineage>
        <taxon>Bacteria</taxon>
        <taxon>Bacillati</taxon>
        <taxon>Actinomycetota</taxon>
        <taxon>Actinomycetes</taxon>
        <taxon>Streptosporangiales</taxon>
        <taxon>Nocardiopsidaceae</taxon>
        <taxon>Nocardiopsis</taxon>
    </lineage>
</organism>
<accession>A0ABV8FUP7</accession>
<dbReference type="Proteomes" id="UP001595847">
    <property type="component" value="Unassembled WGS sequence"/>
</dbReference>
<gene>
    <name evidence="2" type="ORF">ACFOVU_20690</name>
</gene>
<evidence type="ECO:0000259" key="1">
    <source>
        <dbReference type="Pfam" id="PF11695"/>
    </source>
</evidence>
<evidence type="ECO:0000313" key="3">
    <source>
        <dbReference type="Proteomes" id="UP001595847"/>
    </source>
</evidence>
<reference evidence="3" key="1">
    <citation type="journal article" date="2019" name="Int. J. Syst. Evol. Microbiol.">
        <title>The Global Catalogue of Microorganisms (GCM) 10K type strain sequencing project: providing services to taxonomists for standard genome sequencing and annotation.</title>
        <authorList>
            <consortium name="The Broad Institute Genomics Platform"/>
            <consortium name="The Broad Institute Genome Sequencing Center for Infectious Disease"/>
            <person name="Wu L."/>
            <person name="Ma J."/>
        </authorList>
    </citation>
    <scope>NUCLEOTIDE SEQUENCE [LARGE SCALE GENOMIC DNA]</scope>
    <source>
        <strain evidence="3">TBRC 1826</strain>
    </source>
</reference>
<sequence>MSPSHHLAQLNIGTFTHPLDDPRMAGFTGMLDPINALAEASPGFVWRLVGEGENDATSLRPLGDDGPDTLINLSVWESVESLWEFTYRTGHIDLLRRRRDWFVHMKEVQAVLWWVPAGHTPTVGEALKRLELLRDRGPSADAFTFKDTFPAPAP</sequence>
<dbReference type="RefSeq" id="WP_378536140.1">
    <property type="nucleotide sequence ID" value="NZ_JBHSBH010000013.1"/>
</dbReference>
<comment type="caution">
    <text evidence="2">The sequence shown here is derived from an EMBL/GenBank/DDBJ whole genome shotgun (WGS) entry which is preliminary data.</text>
</comment>